<accession>A0A553UMU0</accession>
<dbReference type="AlphaFoldDB" id="A0A553UMU0"/>
<feature type="compositionally biased region" description="Low complexity" evidence="2">
    <location>
        <begin position="31"/>
        <end position="63"/>
    </location>
</feature>
<reference evidence="4" key="1">
    <citation type="submission" date="2019-07" db="EMBL/GenBank/DDBJ databases">
        <title>Helicobacter labacensis sp. nov., Helicobacter mehlei sp. nov. and Helicobacter vulpis sp. nov., isolated from gastric mucosa of red fox (Vulpis vulpis).</title>
        <authorList>
            <person name="Papic B."/>
        </authorList>
    </citation>
    <scope>NUCLEOTIDE SEQUENCE [LARGE SCALE GENOMIC DNA]</scope>
    <source>
        <strain evidence="4">L8b</strain>
    </source>
</reference>
<feature type="region of interest" description="Disordered" evidence="2">
    <location>
        <begin position="16"/>
        <end position="75"/>
    </location>
</feature>
<evidence type="ECO:0000256" key="1">
    <source>
        <dbReference type="SAM" id="Coils"/>
    </source>
</evidence>
<name>A0A553UMU0_9HELI</name>
<keyword evidence="4" id="KW-1185">Reference proteome</keyword>
<reference evidence="3 4" key="2">
    <citation type="submission" date="2019-07" db="EMBL/GenBank/DDBJ databases">
        <title>Helicobacter labacensis sp. nov., Helicobacter mehlei sp. nov. and Helicobacter vulpis sp. nov., isolated from gastric mucosa of red fox (Vulpis vulpis).</title>
        <authorList>
            <person name="Kusar D."/>
            <person name="Gruntar I."/>
            <person name="Pate M."/>
            <person name="Zajc U."/>
            <person name="Ocepek M."/>
        </authorList>
    </citation>
    <scope>NUCLEOTIDE SEQUENCE [LARGE SCALE GENOMIC DNA]</scope>
    <source>
        <strain evidence="3 4">L8b</strain>
    </source>
</reference>
<comment type="caution">
    <text evidence="3">The sequence shown here is derived from an EMBL/GenBank/DDBJ whole genome shotgun (WGS) entry which is preliminary data.</text>
</comment>
<sequence>MDKTPTPFQRVGLAQVVDVGPQNQAPTPQGAPKDLAQALAAAKQAQAQAQQQPDPTQVQQPDPTQVPAPPAPNIDEMPEFKALKEQQEKEIQEAKEAFKQATQALNAANLAQERAKEAFKITQAEAQDLVTQAKAQLEKAQELQKNAQEALEVAKFVEPKGLKNLPAVPILGDGPIFKDLAPNVPTPIEIEADFLALLEKSLDEQKAWKEQIYLCLQGVSRILMAFKGLKGFYENAQVALADAGNALESKSAFFNAQIDFLTQLLNDYNRYFDEFNAVMNENNALINQNFNVVLDQIALVKKLLGRASAEGKALLGLQKSIELLLNKLNNMEDIKNQLLELNNKSRAFIEELQRLIKEAITSIQEQQDQALNHINTQEQESTTKLLALQTQIEEALNRLEEESIEHLRDELARIESQIEKFNTDYEKKFEEIQAHVREVVKIRDFLNALEKALMAQADQKIVAMENIGQTQLDAYNDNAEKQTRIFNTNARRLEQGYTDKANQLKDQYSHNAAQLQQDFNANAQARLQDHNTHSAQQLGKIAQRGNDLLLEFNTNAQAKLDGYNANDQQKTLDYNTNAQAKLGEYDDNVADKIADFDNHAHEKTAQSQITIENLADDLIAKMAIAGTPLHTELGGIHTLLEQLRQKQHKFGANFQVIEVATNQQWNAPVDGIYYYIFIQGGNSAMGSNANGGVTSFGALLSANGGFNGQRGECKAGWFELTAGSTHNITVGSGGICVISYATRI</sequence>
<evidence type="ECO:0008006" key="5">
    <source>
        <dbReference type="Google" id="ProtNLM"/>
    </source>
</evidence>
<evidence type="ECO:0000256" key="2">
    <source>
        <dbReference type="SAM" id="MobiDB-lite"/>
    </source>
</evidence>
<protein>
    <recommendedName>
        <fullName evidence="5">Massive surface protein MspC</fullName>
    </recommendedName>
</protein>
<dbReference type="EMBL" id="VKGC01000019">
    <property type="protein sequence ID" value="TSA81495.1"/>
    <property type="molecule type" value="Genomic_DNA"/>
</dbReference>
<dbReference type="Proteomes" id="UP000319322">
    <property type="component" value="Unassembled WGS sequence"/>
</dbReference>
<evidence type="ECO:0000313" key="3">
    <source>
        <dbReference type="EMBL" id="TSA81495.1"/>
    </source>
</evidence>
<keyword evidence="1" id="KW-0175">Coiled coil</keyword>
<gene>
    <name evidence="3" type="ORF">FNE76_06580</name>
</gene>
<feature type="coiled-coil region" evidence="1">
    <location>
        <begin position="77"/>
        <end position="153"/>
    </location>
</feature>
<organism evidence="3 4">
    <name type="scientific">Helicobacter mehlei</name>
    <dbReference type="NCBI Taxonomy" id="2316080"/>
    <lineage>
        <taxon>Bacteria</taxon>
        <taxon>Pseudomonadati</taxon>
        <taxon>Campylobacterota</taxon>
        <taxon>Epsilonproteobacteria</taxon>
        <taxon>Campylobacterales</taxon>
        <taxon>Helicobacteraceae</taxon>
        <taxon>Helicobacter</taxon>
    </lineage>
</organism>
<evidence type="ECO:0000313" key="4">
    <source>
        <dbReference type="Proteomes" id="UP000319322"/>
    </source>
</evidence>
<dbReference type="RefSeq" id="WP_143928442.1">
    <property type="nucleotide sequence ID" value="NZ_VKGC01000019.1"/>
</dbReference>
<proteinExistence type="predicted"/>
<feature type="coiled-coil region" evidence="1">
    <location>
        <begin position="314"/>
        <end position="431"/>
    </location>
</feature>